<accession>A0ABR7PYJ0</accession>
<dbReference type="EMBL" id="VZQQ01000049">
    <property type="protein sequence ID" value="MBC8751249.1"/>
    <property type="molecule type" value="Genomic_DNA"/>
</dbReference>
<evidence type="ECO:0000313" key="1">
    <source>
        <dbReference type="EMBL" id="MBC8751249.1"/>
    </source>
</evidence>
<gene>
    <name evidence="1" type="ORF">F6X42_33275</name>
</gene>
<organism evidence="1 2">
    <name type="scientific">Paraburkholderia podalyriae</name>
    <dbReference type="NCBI Taxonomy" id="1938811"/>
    <lineage>
        <taxon>Bacteria</taxon>
        <taxon>Pseudomonadati</taxon>
        <taxon>Pseudomonadota</taxon>
        <taxon>Betaproteobacteria</taxon>
        <taxon>Burkholderiales</taxon>
        <taxon>Burkholderiaceae</taxon>
        <taxon>Paraburkholderia</taxon>
    </lineage>
</organism>
<comment type="caution">
    <text evidence="1">The sequence shown here is derived from an EMBL/GenBank/DDBJ whole genome shotgun (WGS) entry which is preliminary data.</text>
</comment>
<evidence type="ECO:0000313" key="2">
    <source>
        <dbReference type="Proteomes" id="UP000736373"/>
    </source>
</evidence>
<reference evidence="1 2" key="1">
    <citation type="submission" date="2019-09" db="EMBL/GenBank/DDBJ databases">
        <title>Paraburkholderia podalyriae sp. nov., A South African Podalyria-associated rhizobium.</title>
        <authorList>
            <person name="Mavima L."/>
            <person name="Beukes C.W."/>
            <person name="Palmer M."/>
            <person name="De Meyer S.E."/>
            <person name="James E.K."/>
            <person name="Maluk M."/>
            <person name="Avontuur J.R."/>
            <person name="Chan W.Y."/>
            <person name="Venter S.N."/>
            <person name="Steenkamp E.T."/>
        </authorList>
    </citation>
    <scope>NUCLEOTIDE SEQUENCE [LARGE SCALE GENOMIC DNA]</scope>
    <source>
        <strain evidence="1 2">WC7.3b</strain>
    </source>
</reference>
<keyword evidence="2" id="KW-1185">Reference proteome</keyword>
<name>A0ABR7PYJ0_9BURK</name>
<protein>
    <submittedName>
        <fullName evidence="1">Uncharacterized protein</fullName>
    </submittedName>
</protein>
<dbReference type="Proteomes" id="UP000736373">
    <property type="component" value="Unassembled WGS sequence"/>
</dbReference>
<sequence>MTRTMQQLDIFADSRDVMLRNDVLAPLQRRDVAAARTALAQLAGEYLDDGALPAMTVLVRELGNGSTAPFADHAALDIAHRHLEDRVVPAARRVLPAQSVQPWLAPCWRALAQRAASLAFRGAGAGNHADSHAAPLWLLAGDWAAARAAVEGIESWWRIPAPFAWMTEARYRADGLDAAWPLLAGLAWLAPARFAALLPGLGDASLDALRQRFDAEFPGTGEIDDYAWLPAWLLVVKPALAGRLGDARTQREVAASRATVLLGEILRREHDGDQHELVSLRQALSRLHAGLFDVYMATRKVQHR</sequence>
<proteinExistence type="predicted"/>